<keyword evidence="4" id="KW-1185">Reference proteome</keyword>
<proteinExistence type="predicted"/>
<evidence type="ECO:0000256" key="1">
    <source>
        <dbReference type="SAM" id="MobiDB-lite"/>
    </source>
</evidence>
<dbReference type="EMBL" id="AWFB01000045">
    <property type="protein sequence ID" value="RAN31653.1"/>
    <property type="molecule type" value="Genomic_DNA"/>
</dbReference>
<protein>
    <recommendedName>
        <fullName evidence="2">Anti-sigma factor NepR domain-containing protein</fullName>
    </recommendedName>
</protein>
<feature type="region of interest" description="Disordered" evidence="1">
    <location>
        <begin position="41"/>
        <end position="68"/>
    </location>
</feature>
<sequence length="68" mass="7746">MGRGMMQDRKGKQTVSGTGKPIQKADIIGEAMRETFERITQEPLPKRLSDLMDALKKKEEQNKKKKEG</sequence>
<feature type="domain" description="Anti-sigma factor NepR" evidence="2">
    <location>
        <begin position="28"/>
        <end position="59"/>
    </location>
</feature>
<dbReference type="AlphaFoldDB" id="A0A8B2PH56"/>
<evidence type="ECO:0000259" key="2">
    <source>
        <dbReference type="Pfam" id="PF18557"/>
    </source>
</evidence>
<dbReference type="Pfam" id="PF18557">
    <property type="entry name" value="NepR"/>
    <property type="match status" value="1"/>
</dbReference>
<evidence type="ECO:0000313" key="3">
    <source>
        <dbReference type="EMBL" id="RAN31653.1"/>
    </source>
</evidence>
<evidence type="ECO:0000313" key="4">
    <source>
        <dbReference type="Proteomes" id="UP000249123"/>
    </source>
</evidence>
<organism evidence="3 4">
    <name type="scientific">Hyphomonas pacifica</name>
    <dbReference type="NCBI Taxonomy" id="1280941"/>
    <lineage>
        <taxon>Bacteria</taxon>
        <taxon>Pseudomonadati</taxon>
        <taxon>Pseudomonadota</taxon>
        <taxon>Alphaproteobacteria</taxon>
        <taxon>Hyphomonadales</taxon>
        <taxon>Hyphomonadaceae</taxon>
        <taxon>Hyphomonas</taxon>
    </lineage>
</organism>
<feature type="compositionally biased region" description="Basic and acidic residues" evidence="1">
    <location>
        <begin position="1"/>
        <end position="11"/>
    </location>
</feature>
<dbReference type="Proteomes" id="UP000249123">
    <property type="component" value="Unassembled WGS sequence"/>
</dbReference>
<accession>A0A8B2PH56</accession>
<dbReference type="InterPro" id="IPR041649">
    <property type="entry name" value="NepR"/>
</dbReference>
<name>A0A8B2PH56_9PROT</name>
<feature type="region of interest" description="Disordered" evidence="1">
    <location>
        <begin position="1"/>
        <end position="24"/>
    </location>
</feature>
<comment type="caution">
    <text evidence="3">The sequence shown here is derived from an EMBL/GenBank/DDBJ whole genome shotgun (WGS) entry which is preliminary data.</text>
</comment>
<reference evidence="3 4" key="1">
    <citation type="submission" date="2013-04" db="EMBL/GenBank/DDBJ databases">
        <title>Hyphomonas sp. T24B3 Genome Sequencing.</title>
        <authorList>
            <person name="Lai Q."/>
            <person name="Shao Z."/>
        </authorList>
    </citation>
    <scope>NUCLEOTIDE SEQUENCE [LARGE SCALE GENOMIC DNA]</scope>
    <source>
        <strain evidence="3 4">T24B3</strain>
    </source>
</reference>
<gene>
    <name evidence="3" type="ORF">HY3_03525</name>
</gene>